<evidence type="ECO:0000313" key="2">
    <source>
        <dbReference type="Proteomes" id="UP001458880"/>
    </source>
</evidence>
<dbReference type="AlphaFoldDB" id="A0AAW1L9M7"/>
<comment type="caution">
    <text evidence="1">The sequence shown here is derived from an EMBL/GenBank/DDBJ whole genome shotgun (WGS) entry which is preliminary data.</text>
</comment>
<reference evidence="1 2" key="1">
    <citation type="journal article" date="2024" name="BMC Genomics">
        <title>De novo assembly and annotation of Popillia japonica's genome with initial clues to its potential as an invasive pest.</title>
        <authorList>
            <person name="Cucini C."/>
            <person name="Boschi S."/>
            <person name="Funari R."/>
            <person name="Cardaioli E."/>
            <person name="Iannotti N."/>
            <person name="Marturano G."/>
            <person name="Paoli F."/>
            <person name="Bruttini M."/>
            <person name="Carapelli A."/>
            <person name="Frati F."/>
            <person name="Nardi F."/>
        </authorList>
    </citation>
    <scope>NUCLEOTIDE SEQUENCE [LARGE SCALE GENOMIC DNA]</scope>
    <source>
        <strain evidence="1">DMR45628</strain>
    </source>
</reference>
<sequence length="146" mass="17412">MDAFIRCSLKKRTPTGILEKDKRGKHVPANKLVAENDTFMRHHITSFKMESHYCRKKSTKKYLDSALNITIMHRMYVDLCSASSRKPVSLEKYRLVFNEYNLGFFKPKKDQCKRCLVQRSRSEDEQKQYEVEFNKHLERKESARKC</sequence>
<name>A0AAW1L9M7_POPJA</name>
<proteinExistence type="predicted"/>
<organism evidence="1 2">
    <name type="scientific">Popillia japonica</name>
    <name type="common">Japanese beetle</name>
    <dbReference type="NCBI Taxonomy" id="7064"/>
    <lineage>
        <taxon>Eukaryota</taxon>
        <taxon>Metazoa</taxon>
        <taxon>Ecdysozoa</taxon>
        <taxon>Arthropoda</taxon>
        <taxon>Hexapoda</taxon>
        <taxon>Insecta</taxon>
        <taxon>Pterygota</taxon>
        <taxon>Neoptera</taxon>
        <taxon>Endopterygota</taxon>
        <taxon>Coleoptera</taxon>
        <taxon>Polyphaga</taxon>
        <taxon>Scarabaeiformia</taxon>
        <taxon>Scarabaeidae</taxon>
        <taxon>Rutelinae</taxon>
        <taxon>Popillia</taxon>
    </lineage>
</organism>
<keyword evidence="2" id="KW-1185">Reference proteome</keyword>
<evidence type="ECO:0000313" key="1">
    <source>
        <dbReference type="EMBL" id="KAK9731610.1"/>
    </source>
</evidence>
<dbReference type="PANTHER" id="PTHR10773:SF19">
    <property type="match status" value="1"/>
</dbReference>
<dbReference type="Proteomes" id="UP001458880">
    <property type="component" value="Unassembled WGS sequence"/>
</dbReference>
<gene>
    <name evidence="1" type="ORF">QE152_g13466</name>
</gene>
<accession>A0AAW1L9M7</accession>
<dbReference type="PANTHER" id="PTHR10773">
    <property type="entry name" value="DNA-DIRECTED RNA POLYMERASES I, II, AND III SUBUNIT RPABC2"/>
    <property type="match status" value="1"/>
</dbReference>
<dbReference type="EMBL" id="JASPKY010000129">
    <property type="protein sequence ID" value="KAK9731610.1"/>
    <property type="molecule type" value="Genomic_DNA"/>
</dbReference>
<protein>
    <submittedName>
        <fullName evidence="1">Uncharacterized protein</fullName>
    </submittedName>
</protein>